<dbReference type="AlphaFoldDB" id="A0AAV1EGP6"/>
<keyword evidence="3" id="KW-1185">Reference proteome</keyword>
<evidence type="ECO:0000313" key="3">
    <source>
        <dbReference type="Proteomes" id="UP001161247"/>
    </source>
</evidence>
<gene>
    <name evidence="2" type="ORF">OLC1_LOCUS24639</name>
</gene>
<proteinExistence type="predicted"/>
<protein>
    <submittedName>
        <fullName evidence="2">OLC1v1020491C1</fullName>
    </submittedName>
</protein>
<evidence type="ECO:0000256" key="1">
    <source>
        <dbReference type="SAM" id="MobiDB-lite"/>
    </source>
</evidence>
<organism evidence="2 3">
    <name type="scientific">Oldenlandia corymbosa var. corymbosa</name>
    <dbReference type="NCBI Taxonomy" id="529605"/>
    <lineage>
        <taxon>Eukaryota</taxon>
        <taxon>Viridiplantae</taxon>
        <taxon>Streptophyta</taxon>
        <taxon>Embryophyta</taxon>
        <taxon>Tracheophyta</taxon>
        <taxon>Spermatophyta</taxon>
        <taxon>Magnoliopsida</taxon>
        <taxon>eudicotyledons</taxon>
        <taxon>Gunneridae</taxon>
        <taxon>Pentapetalae</taxon>
        <taxon>asterids</taxon>
        <taxon>lamiids</taxon>
        <taxon>Gentianales</taxon>
        <taxon>Rubiaceae</taxon>
        <taxon>Rubioideae</taxon>
        <taxon>Spermacoceae</taxon>
        <taxon>Hedyotis-Oldenlandia complex</taxon>
        <taxon>Oldenlandia</taxon>
    </lineage>
</organism>
<name>A0AAV1EGP6_OLDCO</name>
<dbReference type="EMBL" id="OX459126">
    <property type="protein sequence ID" value="CAI9118864.1"/>
    <property type="molecule type" value="Genomic_DNA"/>
</dbReference>
<sequence length="350" mass="40962">MPPRQKSCCHEEFIQFVQRIKPEKQSVRQRLYKFGLQNSRPLPHRKKSSLKREALYCRKQYNVDKQPPRCHQLPRFRDRPMRQEYTSCETQHHRRSRANQNSQQRKPMCKTASQQLPHHSYSIRDKKQKQLLQRLVQVQDEIVLHFRQQLRDEMKAFRMKSERLLDERVLTWNDQGLEFDFGHHLFALESDYDPWERTIDWDSLHVFDNYADDEVNNYTDDEVNTCDIIHIPHPLAANEDIVVALVSFDVVLGTAVAEELCLPPLVISSPYGVNERFVVPSHYYSSVSPVHIFRVVPRCRRLCFSLTPFGDPATSQYGLRLEAFGCITSALLPCAWLNGGTIPLCKAALE</sequence>
<feature type="region of interest" description="Disordered" evidence="1">
    <location>
        <begin position="85"/>
        <end position="120"/>
    </location>
</feature>
<dbReference type="Proteomes" id="UP001161247">
    <property type="component" value="Chromosome 9"/>
</dbReference>
<reference evidence="2" key="1">
    <citation type="submission" date="2023-03" db="EMBL/GenBank/DDBJ databases">
        <authorList>
            <person name="Julca I."/>
        </authorList>
    </citation>
    <scope>NUCLEOTIDE SEQUENCE</scope>
</reference>
<evidence type="ECO:0000313" key="2">
    <source>
        <dbReference type="EMBL" id="CAI9118864.1"/>
    </source>
</evidence>
<accession>A0AAV1EGP6</accession>